<evidence type="ECO:0000256" key="2">
    <source>
        <dbReference type="SAM" id="Phobius"/>
    </source>
</evidence>
<proteinExistence type="predicted"/>
<feature type="domain" description="DUF1279" evidence="3">
    <location>
        <begin position="73"/>
        <end position="181"/>
    </location>
</feature>
<accession>A0A8H5GSX3</accession>
<evidence type="ECO:0000313" key="4">
    <source>
        <dbReference type="EMBL" id="KAF5370639.1"/>
    </source>
</evidence>
<dbReference type="PANTHER" id="PTHR21377:SF0">
    <property type="entry name" value="PROTEIN FAM210B, MITOCHONDRIAL"/>
    <property type="match status" value="1"/>
</dbReference>
<evidence type="ECO:0000313" key="5">
    <source>
        <dbReference type="Proteomes" id="UP000559256"/>
    </source>
</evidence>
<keyword evidence="2" id="KW-1133">Transmembrane helix</keyword>
<feature type="transmembrane region" description="Helical" evidence="2">
    <location>
        <begin position="82"/>
        <end position="105"/>
    </location>
</feature>
<gene>
    <name evidence="4" type="ORF">D9758_001852</name>
</gene>
<evidence type="ECO:0000259" key="3">
    <source>
        <dbReference type="Pfam" id="PF06916"/>
    </source>
</evidence>
<dbReference type="OrthoDB" id="426386at2759"/>
<dbReference type="PANTHER" id="PTHR21377">
    <property type="entry name" value="PROTEIN FAM210B, MITOCHONDRIAL"/>
    <property type="match status" value="1"/>
</dbReference>
<evidence type="ECO:0000256" key="1">
    <source>
        <dbReference type="SAM" id="MobiDB-lite"/>
    </source>
</evidence>
<feature type="region of interest" description="Disordered" evidence="1">
    <location>
        <begin position="33"/>
        <end position="69"/>
    </location>
</feature>
<dbReference type="Proteomes" id="UP000559256">
    <property type="component" value="Unassembled WGS sequence"/>
</dbReference>
<reference evidence="4 5" key="1">
    <citation type="journal article" date="2020" name="ISME J.">
        <title>Uncovering the hidden diversity of litter-decomposition mechanisms in mushroom-forming fungi.</title>
        <authorList>
            <person name="Floudas D."/>
            <person name="Bentzer J."/>
            <person name="Ahren D."/>
            <person name="Johansson T."/>
            <person name="Persson P."/>
            <person name="Tunlid A."/>
        </authorList>
    </citation>
    <scope>NUCLEOTIDE SEQUENCE [LARGE SCALE GENOMIC DNA]</scope>
    <source>
        <strain evidence="4 5">CBS 291.85</strain>
    </source>
</reference>
<comment type="caution">
    <text evidence="4">The sequence shown here is derived from an EMBL/GenBank/DDBJ whole genome shotgun (WGS) entry which is preliminary data.</text>
</comment>
<name>A0A8H5GSX3_9AGAR</name>
<protein>
    <recommendedName>
        <fullName evidence="3">DUF1279 domain-containing protein</fullName>
    </recommendedName>
</protein>
<organism evidence="4 5">
    <name type="scientific">Tetrapyrgos nigripes</name>
    <dbReference type="NCBI Taxonomy" id="182062"/>
    <lineage>
        <taxon>Eukaryota</taxon>
        <taxon>Fungi</taxon>
        <taxon>Dikarya</taxon>
        <taxon>Basidiomycota</taxon>
        <taxon>Agaricomycotina</taxon>
        <taxon>Agaricomycetes</taxon>
        <taxon>Agaricomycetidae</taxon>
        <taxon>Agaricales</taxon>
        <taxon>Marasmiineae</taxon>
        <taxon>Marasmiaceae</taxon>
        <taxon>Tetrapyrgos</taxon>
    </lineage>
</organism>
<dbReference type="AlphaFoldDB" id="A0A8H5GSX3"/>
<keyword evidence="5" id="KW-1185">Reference proteome</keyword>
<dbReference type="InterPro" id="IPR009688">
    <property type="entry name" value="FAM210A/B-like_dom"/>
</dbReference>
<dbReference type="Pfam" id="PF06916">
    <property type="entry name" value="FAM210A-B_dom"/>
    <property type="match status" value="1"/>
</dbReference>
<dbReference type="InterPro" id="IPR045866">
    <property type="entry name" value="FAM210A/B-like"/>
</dbReference>
<dbReference type="GO" id="GO:0005739">
    <property type="term" value="C:mitochondrion"/>
    <property type="evidence" value="ECO:0007669"/>
    <property type="project" value="TreeGrafter"/>
</dbReference>
<keyword evidence="2" id="KW-0812">Transmembrane</keyword>
<dbReference type="EMBL" id="JAACJM010000010">
    <property type="protein sequence ID" value="KAF5370639.1"/>
    <property type="molecule type" value="Genomic_DNA"/>
</dbReference>
<feature type="compositionally biased region" description="Low complexity" evidence="1">
    <location>
        <begin position="33"/>
        <end position="44"/>
    </location>
</feature>
<keyword evidence="2" id="KW-0472">Membrane</keyword>
<sequence>MSRLFIRLPIIRALLPRVSAPILPISRLSRTSTSLTNTPRTNPRLFSHFPARLSPSPSPESSTNPSKNATVSQRLKNLIKNYGWYALGMYIVIGFVDFGVAFAGINVIGAEQVSQMAASIKNVVYGLIHSTPAEPGRDEMDHSSAGLGGKEGLYAMIALAYTIHKTLFLPVRVGLTAALTPKLVNWLRARGWAGGAGTRRAAEEIRDRFKKSRSRE</sequence>